<feature type="region of interest" description="Disordered" evidence="1">
    <location>
        <begin position="1"/>
        <end position="22"/>
    </location>
</feature>
<dbReference type="EMBL" id="JBHUHP010000013">
    <property type="protein sequence ID" value="MFD2092627.1"/>
    <property type="molecule type" value="Genomic_DNA"/>
</dbReference>
<comment type="caution">
    <text evidence="2">The sequence shown here is derived from an EMBL/GenBank/DDBJ whole genome shotgun (WGS) entry which is preliminary data.</text>
</comment>
<proteinExistence type="predicted"/>
<dbReference type="NCBIfam" id="TIGR04498">
    <property type="entry name" value="AbiV_defense"/>
    <property type="match status" value="1"/>
</dbReference>
<keyword evidence="3" id="KW-1185">Reference proteome</keyword>
<organism evidence="2 3">
    <name type="scientific">Blastococcus deserti</name>
    <dbReference type="NCBI Taxonomy" id="2259033"/>
    <lineage>
        <taxon>Bacteria</taxon>
        <taxon>Bacillati</taxon>
        <taxon>Actinomycetota</taxon>
        <taxon>Actinomycetes</taxon>
        <taxon>Geodermatophilales</taxon>
        <taxon>Geodermatophilaceae</taxon>
        <taxon>Blastococcus</taxon>
    </lineage>
</organism>
<protein>
    <submittedName>
        <fullName evidence="2">AbiV family abortive infection protein</fullName>
    </submittedName>
</protein>
<dbReference type="RefSeq" id="WP_376876898.1">
    <property type="nucleotide sequence ID" value="NZ_JBHUHP010000013.1"/>
</dbReference>
<feature type="region of interest" description="Disordered" evidence="1">
    <location>
        <begin position="238"/>
        <end position="272"/>
    </location>
</feature>
<dbReference type="Pfam" id="PF18728">
    <property type="entry name" value="HEPN_AbiV"/>
    <property type="match status" value="1"/>
</dbReference>
<sequence>MKPSTDGQPAAKAEQPARRLANLPHLSPEQVVRLQDALLANADALLTSALAVLGLGNVALARSLAILGLEESGKAIAIHNRRVQIVRDPEGTPFITDDLRELWKDHQKKLELVHDFLVEEAYWFGTEPSDPDANAAYPGKIRKWAGRHDRLKQRGFYVGLDKTGAAMTPAHVSDEDSLADVISYVHQIGWQLRLGEHIEGKKQDKQEEGSPPASPELLELMERLSADLPGDSLLTEALRSGTPGKPLNNAAYRFNTPTADRNPFRNVGKPGYEAETRELLRLADDLDQDKGREPT</sequence>
<reference evidence="3" key="1">
    <citation type="journal article" date="2019" name="Int. J. Syst. Evol. Microbiol.">
        <title>The Global Catalogue of Microorganisms (GCM) 10K type strain sequencing project: providing services to taxonomists for standard genome sequencing and annotation.</title>
        <authorList>
            <consortium name="The Broad Institute Genomics Platform"/>
            <consortium name="The Broad Institute Genome Sequencing Center for Infectious Disease"/>
            <person name="Wu L."/>
            <person name="Ma J."/>
        </authorList>
    </citation>
    <scope>NUCLEOTIDE SEQUENCE [LARGE SCALE GENOMIC DNA]</scope>
    <source>
        <strain evidence="3">JCM 3338</strain>
    </source>
</reference>
<dbReference type="InterPro" id="IPR030987">
    <property type="entry name" value="AbiV"/>
</dbReference>
<dbReference type="Proteomes" id="UP001597402">
    <property type="component" value="Unassembled WGS sequence"/>
</dbReference>
<accession>A0ABW4XBF2</accession>
<gene>
    <name evidence="2" type="ORF">ACFSHS_13705</name>
</gene>
<evidence type="ECO:0000256" key="1">
    <source>
        <dbReference type="SAM" id="MobiDB-lite"/>
    </source>
</evidence>
<evidence type="ECO:0000313" key="2">
    <source>
        <dbReference type="EMBL" id="MFD2092627.1"/>
    </source>
</evidence>
<evidence type="ECO:0000313" key="3">
    <source>
        <dbReference type="Proteomes" id="UP001597402"/>
    </source>
</evidence>
<name>A0ABW4XBF2_9ACTN</name>